<feature type="chain" id="PRO_5037023829" description="Porin" evidence="1">
    <location>
        <begin position="23"/>
        <end position="386"/>
    </location>
</feature>
<comment type="caution">
    <text evidence="2">The sequence shown here is derived from an EMBL/GenBank/DDBJ whole genome shotgun (WGS) entry which is preliminary data.</text>
</comment>
<accession>A0A934R366</accession>
<dbReference type="Gene3D" id="3.40.190.10">
    <property type="entry name" value="Periplasmic binding protein-like II"/>
    <property type="match status" value="2"/>
</dbReference>
<evidence type="ECO:0000313" key="2">
    <source>
        <dbReference type="EMBL" id="MBK1815233.1"/>
    </source>
</evidence>
<dbReference type="RefSeq" id="WP_200350202.1">
    <property type="nucleotide sequence ID" value="NZ_BAABHZ010000012.1"/>
</dbReference>
<name>A0A934R366_9BACT</name>
<feature type="signal peptide" evidence="1">
    <location>
        <begin position="1"/>
        <end position="22"/>
    </location>
</feature>
<protein>
    <recommendedName>
        <fullName evidence="4">Porin</fullName>
    </recommendedName>
</protein>
<keyword evidence="3" id="KW-1185">Reference proteome</keyword>
<organism evidence="2 3">
    <name type="scientific">Luteolibacter yonseiensis</name>
    <dbReference type="NCBI Taxonomy" id="1144680"/>
    <lineage>
        <taxon>Bacteria</taxon>
        <taxon>Pseudomonadati</taxon>
        <taxon>Verrucomicrobiota</taxon>
        <taxon>Verrucomicrobiia</taxon>
        <taxon>Verrucomicrobiales</taxon>
        <taxon>Verrucomicrobiaceae</taxon>
        <taxon>Luteolibacter</taxon>
    </lineage>
</organism>
<sequence>MKSKTALLATAATLALFGAANGQTVIDITGSTAGRSTVHSQILSLLDANRTFAYYMVNGSTQGNAASADGVIYKGNLTVGGVPTAVIIRTFWAGSASGVDYVSNLTPLDNKLIATSVTGTIAGVQVFSGGALALAPASAETVAEFGFSDVKQSATTHQSSPLAEQTDMFVLPFRWVATADVGITNITDQMVRAHYTATGETKKSLFTGNPAHEGEFVYAFGRDADSGTRITALAETGAGSFASVSQWQPGTVTGTGADVAISAPVEVFNSGYASGGTLGNVLSGTGLNAIGYLGASDAATSIGNGAVGLNFNGVPFSVDNVKNGNYTFWSKYQAIRKQALSGASASLFASLKTALVAAPTAGNGSTVKLTEMRVTRQFDGADVLPK</sequence>
<dbReference type="AlphaFoldDB" id="A0A934R366"/>
<gene>
    <name evidence="2" type="ORF">JIN84_06390</name>
</gene>
<evidence type="ECO:0000256" key="1">
    <source>
        <dbReference type="SAM" id="SignalP"/>
    </source>
</evidence>
<proteinExistence type="predicted"/>
<reference evidence="2" key="1">
    <citation type="submission" date="2021-01" db="EMBL/GenBank/DDBJ databases">
        <title>Modified the classification status of verrucomicrobia.</title>
        <authorList>
            <person name="Feng X."/>
        </authorList>
    </citation>
    <scope>NUCLEOTIDE SEQUENCE</scope>
    <source>
        <strain evidence="2">JCM 18052</strain>
    </source>
</reference>
<evidence type="ECO:0000313" key="3">
    <source>
        <dbReference type="Proteomes" id="UP000600139"/>
    </source>
</evidence>
<evidence type="ECO:0008006" key="4">
    <source>
        <dbReference type="Google" id="ProtNLM"/>
    </source>
</evidence>
<keyword evidence="1" id="KW-0732">Signal</keyword>
<dbReference type="Proteomes" id="UP000600139">
    <property type="component" value="Unassembled WGS sequence"/>
</dbReference>
<dbReference type="EMBL" id="JAENIK010000008">
    <property type="protein sequence ID" value="MBK1815233.1"/>
    <property type="molecule type" value="Genomic_DNA"/>
</dbReference>